<keyword evidence="5" id="KW-0274">FAD</keyword>
<dbReference type="InterPro" id="IPR051205">
    <property type="entry name" value="UbiH/COQ6_monooxygenase"/>
</dbReference>
<dbReference type="GO" id="GO:0110142">
    <property type="term" value="C:ubiquinone biosynthesis complex"/>
    <property type="evidence" value="ECO:0007669"/>
    <property type="project" value="UniProtKB-ARBA"/>
</dbReference>
<dbReference type="Pfam" id="PF01494">
    <property type="entry name" value="FAD_binding_3"/>
    <property type="match status" value="1"/>
</dbReference>
<evidence type="ECO:0000313" key="9">
    <source>
        <dbReference type="EMBL" id="KKB06885.1"/>
    </source>
</evidence>
<evidence type="ECO:0000256" key="5">
    <source>
        <dbReference type="ARBA" id="ARBA00022827"/>
    </source>
</evidence>
<dbReference type="PRINTS" id="PR00420">
    <property type="entry name" value="RNGMNOXGNASE"/>
</dbReference>
<dbReference type="InterPro" id="IPR002938">
    <property type="entry name" value="FAD-bd"/>
</dbReference>
<evidence type="ECO:0000313" key="10">
    <source>
        <dbReference type="Proteomes" id="UP000033632"/>
    </source>
</evidence>
<evidence type="ECO:0000256" key="3">
    <source>
        <dbReference type="ARBA" id="ARBA00005349"/>
    </source>
</evidence>
<comment type="pathway">
    <text evidence="2">Cofactor biosynthesis; ubiquinone biosynthesis.</text>
</comment>
<dbReference type="Gene3D" id="3.50.50.60">
    <property type="entry name" value="FAD/NAD(P)-binding domain"/>
    <property type="match status" value="2"/>
</dbReference>
<comment type="cofactor">
    <cofactor evidence="1">
        <name>FAD</name>
        <dbReference type="ChEBI" id="CHEBI:57692"/>
    </cofactor>
</comment>
<sequence length="410" mass="43483">MAQAQDDIQRYDILIVGGGPAGLTLALAFARFLSGAHIGLVERRALSVPRDSRASAIAAGVRRIFETLGIWSQMEAAAQPIRAMKITDSGTGDIARPLFLDFEGDVAPGEPFAHMVPNTTMAEVLLEAIEGRIEVIAPAEVAGFVVEGNLARLRLADARLLAAPLIAAADGAQSGLRTMAGISTVGYDYHQAGIVTTIGHELDHEGVAYEHFRPAGPFASLPLPGKRSSLVWTESTTEAARLTTLDPEALAREIEAAMGSTLGAVTIEERVQSFPLRLQIARQFAGERLALIGDAAHVIHPIAGQGLNLGLKDVAALAEAAIEAMRLGMDPGAPDVLDRYQRWRRFDTAQMALVTDGMNRLFSNDIAPVRALRDVGLGLVDRAGPVKNAMIRVAAGVSASGPRLLRGHPI</sequence>
<keyword evidence="4" id="KW-0285">Flavoprotein</keyword>
<name>A0A0F5FE71_9HYPH</name>
<dbReference type="FunFam" id="3.50.50.60:FF:000021">
    <property type="entry name" value="Ubiquinone biosynthesis monooxygenase COQ6"/>
    <property type="match status" value="1"/>
</dbReference>
<dbReference type="Proteomes" id="UP000033632">
    <property type="component" value="Unassembled WGS sequence"/>
</dbReference>
<accession>A0A0F5FE71</accession>
<dbReference type="GO" id="GO:0071949">
    <property type="term" value="F:FAD binding"/>
    <property type="evidence" value="ECO:0007669"/>
    <property type="project" value="InterPro"/>
</dbReference>
<evidence type="ECO:0000256" key="4">
    <source>
        <dbReference type="ARBA" id="ARBA00022630"/>
    </source>
</evidence>
<dbReference type="InterPro" id="IPR010971">
    <property type="entry name" value="UbiH/COQ6"/>
</dbReference>
<evidence type="ECO:0000256" key="7">
    <source>
        <dbReference type="ARBA" id="ARBA00023033"/>
    </source>
</evidence>
<keyword evidence="6" id="KW-0560">Oxidoreductase</keyword>
<dbReference type="GO" id="GO:0016705">
    <property type="term" value="F:oxidoreductase activity, acting on paired donors, with incorporation or reduction of molecular oxygen"/>
    <property type="evidence" value="ECO:0007669"/>
    <property type="project" value="InterPro"/>
</dbReference>
<dbReference type="AlphaFoldDB" id="A0A0F5FE71"/>
<dbReference type="PROSITE" id="PS01304">
    <property type="entry name" value="UBIH"/>
    <property type="match status" value="1"/>
</dbReference>
<comment type="similarity">
    <text evidence="3">Belongs to the UbiH/COQ6 family.</text>
</comment>
<dbReference type="NCBIfam" id="TIGR01988">
    <property type="entry name" value="Ubi-OHases"/>
    <property type="match status" value="1"/>
</dbReference>
<comment type="caution">
    <text evidence="9">The sequence shown here is derived from an EMBL/GenBank/DDBJ whole genome shotgun (WGS) entry which is preliminary data.</text>
</comment>
<dbReference type="GO" id="GO:0004497">
    <property type="term" value="F:monooxygenase activity"/>
    <property type="evidence" value="ECO:0007669"/>
    <property type="project" value="UniProtKB-KW"/>
</dbReference>
<dbReference type="InterPro" id="IPR018168">
    <property type="entry name" value="Ubi_Hdrlase_CS"/>
</dbReference>
<keyword evidence="7" id="KW-0503">Monooxygenase</keyword>
<feature type="domain" description="FAD-binding" evidence="8">
    <location>
        <begin position="11"/>
        <end position="345"/>
    </location>
</feature>
<organism evidence="9 10">
    <name type="scientific">Devosia geojensis</name>
    <dbReference type="NCBI Taxonomy" id="443610"/>
    <lineage>
        <taxon>Bacteria</taxon>
        <taxon>Pseudomonadati</taxon>
        <taxon>Pseudomonadota</taxon>
        <taxon>Alphaproteobacteria</taxon>
        <taxon>Hyphomicrobiales</taxon>
        <taxon>Devosiaceae</taxon>
        <taxon>Devosia</taxon>
    </lineage>
</organism>
<keyword evidence="10" id="KW-1185">Reference proteome</keyword>
<proteinExistence type="inferred from homology"/>
<dbReference type="InterPro" id="IPR036188">
    <property type="entry name" value="FAD/NAD-bd_sf"/>
</dbReference>
<dbReference type="GO" id="GO:0006744">
    <property type="term" value="P:ubiquinone biosynthetic process"/>
    <property type="evidence" value="ECO:0007669"/>
    <property type="project" value="InterPro"/>
</dbReference>
<dbReference type="RefSeq" id="WP_046110565.1">
    <property type="nucleotide sequence ID" value="NZ_JZEX01000192.1"/>
</dbReference>
<dbReference type="EMBL" id="JZEX01000192">
    <property type="protein sequence ID" value="KKB06885.1"/>
    <property type="molecule type" value="Genomic_DNA"/>
</dbReference>
<gene>
    <name evidence="9" type="ORF">VE25_20655</name>
</gene>
<evidence type="ECO:0000256" key="1">
    <source>
        <dbReference type="ARBA" id="ARBA00001974"/>
    </source>
</evidence>
<evidence type="ECO:0000256" key="2">
    <source>
        <dbReference type="ARBA" id="ARBA00004749"/>
    </source>
</evidence>
<dbReference type="PANTHER" id="PTHR43876:SF7">
    <property type="entry name" value="UBIQUINONE BIOSYNTHESIS MONOOXYGENASE COQ6, MITOCHONDRIAL"/>
    <property type="match status" value="1"/>
</dbReference>
<dbReference type="STRING" id="443610.VE25_20655"/>
<dbReference type="SUPFAM" id="SSF51905">
    <property type="entry name" value="FAD/NAD(P)-binding domain"/>
    <property type="match status" value="1"/>
</dbReference>
<dbReference type="PANTHER" id="PTHR43876">
    <property type="entry name" value="UBIQUINONE BIOSYNTHESIS MONOOXYGENASE COQ6, MITOCHONDRIAL"/>
    <property type="match status" value="1"/>
</dbReference>
<protein>
    <submittedName>
        <fullName evidence="9">2-octaprenyl-6-methoxyphenyl hydroxylase</fullName>
    </submittedName>
</protein>
<reference evidence="9 10" key="1">
    <citation type="submission" date="2015-03" db="EMBL/GenBank/DDBJ databases">
        <authorList>
            <person name="Hassan Y.I."/>
            <person name="Lepp D."/>
            <person name="Li X.-Z."/>
            <person name="Zhou T."/>
        </authorList>
    </citation>
    <scope>NUCLEOTIDE SEQUENCE [LARGE SCALE GENOMIC DNA]</scope>
    <source>
        <strain evidence="9 10">BD-c194</strain>
    </source>
</reference>
<evidence type="ECO:0000256" key="6">
    <source>
        <dbReference type="ARBA" id="ARBA00023002"/>
    </source>
</evidence>
<evidence type="ECO:0000259" key="8">
    <source>
        <dbReference type="Pfam" id="PF01494"/>
    </source>
</evidence>
<dbReference type="PATRIC" id="fig|443610.3.peg.2454"/>
<dbReference type="OrthoDB" id="9796623at2"/>